<evidence type="ECO:0000256" key="2">
    <source>
        <dbReference type="ARBA" id="ARBA00022679"/>
    </source>
</evidence>
<evidence type="ECO:0000256" key="3">
    <source>
        <dbReference type="ARBA" id="ARBA00022741"/>
    </source>
</evidence>
<evidence type="ECO:0000256" key="1">
    <source>
        <dbReference type="ARBA" id="ARBA00022527"/>
    </source>
</evidence>
<evidence type="ECO:0000259" key="7">
    <source>
        <dbReference type="PROSITE" id="PS50011"/>
    </source>
</evidence>
<proteinExistence type="predicted"/>
<dbReference type="InterPro" id="IPR011009">
    <property type="entry name" value="Kinase-like_dom_sf"/>
</dbReference>
<dbReference type="PROSITE" id="PS50011">
    <property type="entry name" value="PROTEIN_KINASE_DOM"/>
    <property type="match status" value="1"/>
</dbReference>
<dbReference type="AlphaFoldDB" id="A0A7R9VAN1"/>
<dbReference type="InterPro" id="IPR017441">
    <property type="entry name" value="Protein_kinase_ATP_BS"/>
</dbReference>
<sequence>MGGDGNSLQAATEPDPLAEFHGPYEKIQQLGHGSFGFVQLARRRDTGELAAIKFLQRGCISKYTEAEILNHSLLRHPHIIQFREVFLTSEHICIAMEYATGGSLFEYVQKQGRLKEAVARWFFQQLVIGTDYCHKRGVANRDIKLENTLLQVCAGLPLPLLKICDFGYSKADSMSVAKSKVGTLTYMAPEVLVNRDGKYDGKVADIWSCGVMLYVMLYGRYPFEMPPGHNQQPKVNEITAVLEKMVNMQFAMPSHVEVSAEGKDLLQRMLAPDPKQRVQLEHIMVHPWFTTNLPPEATTMNEAYMRAELPPGVETRVDVHTMRVGTGLLCAGWWCARVAS</sequence>
<dbReference type="PANTHER" id="PTHR24346">
    <property type="entry name" value="MAP/MICROTUBULE AFFINITY-REGULATING KINASE"/>
    <property type="match status" value="1"/>
</dbReference>
<feature type="domain" description="Protein kinase" evidence="7">
    <location>
        <begin position="24"/>
        <end position="289"/>
    </location>
</feature>
<evidence type="ECO:0000313" key="8">
    <source>
        <dbReference type="EMBL" id="CAD8289545.1"/>
    </source>
</evidence>
<dbReference type="EMBL" id="HBEC01020588">
    <property type="protein sequence ID" value="CAD8289545.1"/>
    <property type="molecule type" value="Transcribed_RNA"/>
</dbReference>
<accession>A0A7R9VAN1</accession>
<dbReference type="Pfam" id="PF00069">
    <property type="entry name" value="Pkinase"/>
    <property type="match status" value="1"/>
</dbReference>
<dbReference type="GO" id="GO:0005524">
    <property type="term" value="F:ATP binding"/>
    <property type="evidence" value="ECO:0007669"/>
    <property type="project" value="UniProtKB-UniRule"/>
</dbReference>
<dbReference type="FunFam" id="1.10.510.10:FF:001617">
    <property type="entry name" value="Ser/thr protein kinase"/>
    <property type="match status" value="1"/>
</dbReference>
<feature type="binding site" evidence="6">
    <location>
        <position position="53"/>
    </location>
    <ligand>
        <name>ATP</name>
        <dbReference type="ChEBI" id="CHEBI:30616"/>
    </ligand>
</feature>
<evidence type="ECO:0000256" key="5">
    <source>
        <dbReference type="ARBA" id="ARBA00022840"/>
    </source>
</evidence>
<name>A0A7R9VAN1_9CHLO</name>
<keyword evidence="4" id="KW-0418">Kinase</keyword>
<organism evidence="8">
    <name type="scientific">Chlamydomonas euryale</name>
    <dbReference type="NCBI Taxonomy" id="1486919"/>
    <lineage>
        <taxon>Eukaryota</taxon>
        <taxon>Viridiplantae</taxon>
        <taxon>Chlorophyta</taxon>
        <taxon>core chlorophytes</taxon>
        <taxon>Chlorophyceae</taxon>
        <taxon>CS clade</taxon>
        <taxon>Chlamydomonadales</taxon>
        <taxon>Chlamydomonadaceae</taxon>
        <taxon>Chlamydomonas</taxon>
    </lineage>
</organism>
<dbReference type="SMART" id="SM00220">
    <property type="entry name" value="S_TKc"/>
    <property type="match status" value="1"/>
</dbReference>
<keyword evidence="2" id="KW-0808">Transferase</keyword>
<keyword evidence="3 6" id="KW-0547">Nucleotide-binding</keyword>
<dbReference type="Gene3D" id="1.10.510.10">
    <property type="entry name" value="Transferase(Phosphotransferase) domain 1"/>
    <property type="match status" value="1"/>
</dbReference>
<reference evidence="8" key="1">
    <citation type="submission" date="2021-01" db="EMBL/GenBank/DDBJ databases">
        <authorList>
            <person name="Corre E."/>
            <person name="Pelletier E."/>
            <person name="Niang G."/>
            <person name="Scheremetjew M."/>
            <person name="Finn R."/>
            <person name="Kale V."/>
            <person name="Holt S."/>
            <person name="Cochrane G."/>
            <person name="Meng A."/>
            <person name="Brown T."/>
            <person name="Cohen L."/>
        </authorList>
    </citation>
    <scope>NUCLEOTIDE SEQUENCE</scope>
    <source>
        <strain evidence="8">CCMP219</strain>
    </source>
</reference>
<dbReference type="GO" id="GO:0004674">
    <property type="term" value="F:protein serine/threonine kinase activity"/>
    <property type="evidence" value="ECO:0007669"/>
    <property type="project" value="UniProtKB-KW"/>
</dbReference>
<dbReference type="CDD" id="cd14003">
    <property type="entry name" value="STKc_AMPK-like"/>
    <property type="match status" value="1"/>
</dbReference>
<dbReference type="InterPro" id="IPR000719">
    <property type="entry name" value="Prot_kinase_dom"/>
</dbReference>
<evidence type="ECO:0000256" key="4">
    <source>
        <dbReference type="ARBA" id="ARBA00022777"/>
    </source>
</evidence>
<keyword evidence="5 6" id="KW-0067">ATP-binding</keyword>
<dbReference type="SUPFAM" id="SSF56112">
    <property type="entry name" value="Protein kinase-like (PK-like)"/>
    <property type="match status" value="1"/>
</dbReference>
<dbReference type="PROSITE" id="PS00107">
    <property type="entry name" value="PROTEIN_KINASE_ATP"/>
    <property type="match status" value="1"/>
</dbReference>
<evidence type="ECO:0000256" key="6">
    <source>
        <dbReference type="PROSITE-ProRule" id="PRU10141"/>
    </source>
</evidence>
<dbReference type="GO" id="GO:0035556">
    <property type="term" value="P:intracellular signal transduction"/>
    <property type="evidence" value="ECO:0007669"/>
    <property type="project" value="TreeGrafter"/>
</dbReference>
<gene>
    <name evidence="8" type="ORF">CEUR00632_LOCUS9584</name>
</gene>
<dbReference type="GO" id="GO:0005737">
    <property type="term" value="C:cytoplasm"/>
    <property type="evidence" value="ECO:0007669"/>
    <property type="project" value="TreeGrafter"/>
</dbReference>
<protein>
    <recommendedName>
        <fullName evidence="7">Protein kinase domain-containing protein</fullName>
    </recommendedName>
</protein>
<keyword evidence="1" id="KW-0723">Serine/threonine-protein kinase</keyword>
<dbReference type="PANTHER" id="PTHR24346:SF82">
    <property type="entry name" value="KP78A-RELATED"/>
    <property type="match status" value="1"/>
</dbReference>